<comment type="caution">
    <text evidence="2">The sequence shown here is derived from an EMBL/GenBank/DDBJ whole genome shotgun (WGS) entry which is preliminary data.</text>
</comment>
<dbReference type="EMBL" id="JACKXE010000001">
    <property type="protein sequence ID" value="MBB6626501.1"/>
    <property type="molecule type" value="Genomic_DNA"/>
</dbReference>
<accession>A0A7X0V9D3</accession>
<dbReference type="InterPro" id="IPR029447">
    <property type="entry name" value="DUF4439"/>
</dbReference>
<dbReference type="InterPro" id="IPR009078">
    <property type="entry name" value="Ferritin-like_SF"/>
</dbReference>
<dbReference type="SUPFAM" id="SSF47240">
    <property type="entry name" value="Ferritin-like"/>
    <property type="match status" value="1"/>
</dbReference>
<dbReference type="RefSeq" id="WP_185251768.1">
    <property type="nucleotide sequence ID" value="NZ_JACKXE010000001.1"/>
</dbReference>
<dbReference type="InterPro" id="IPR012347">
    <property type="entry name" value="Ferritin-like"/>
</dbReference>
<keyword evidence="3" id="KW-1185">Reference proteome</keyword>
<name>A0A7X0V9D3_9ACTN</name>
<dbReference type="AlphaFoldDB" id="A0A7X0V9D3"/>
<protein>
    <submittedName>
        <fullName evidence="2">Ferritin-like domain-containing protein</fullName>
    </submittedName>
</protein>
<feature type="domain" description="DUF4439" evidence="1">
    <location>
        <begin position="7"/>
        <end position="137"/>
    </location>
</feature>
<gene>
    <name evidence="2" type="ORF">H5V45_04105</name>
</gene>
<evidence type="ECO:0000313" key="2">
    <source>
        <dbReference type="EMBL" id="MBB6626501.1"/>
    </source>
</evidence>
<dbReference type="CDD" id="cd00657">
    <property type="entry name" value="Ferritin_like"/>
    <property type="match status" value="1"/>
</dbReference>
<reference evidence="2 3" key="1">
    <citation type="submission" date="2020-08" db="EMBL/GenBank/DDBJ databases">
        <authorList>
            <person name="Seo M.-J."/>
        </authorList>
    </citation>
    <scope>NUCLEOTIDE SEQUENCE [LARGE SCALE GENOMIC DNA]</scope>
    <source>
        <strain evidence="2 3">KIGAM211</strain>
    </source>
</reference>
<dbReference type="Gene3D" id="1.20.1260.10">
    <property type="match status" value="1"/>
</dbReference>
<organism evidence="2 3">
    <name type="scientific">Nocardioides luti</name>
    <dbReference type="NCBI Taxonomy" id="2761101"/>
    <lineage>
        <taxon>Bacteria</taxon>
        <taxon>Bacillati</taxon>
        <taxon>Actinomycetota</taxon>
        <taxon>Actinomycetes</taxon>
        <taxon>Propionibacteriales</taxon>
        <taxon>Nocardioidaceae</taxon>
        <taxon>Nocardioides</taxon>
    </lineage>
</organism>
<evidence type="ECO:0000313" key="3">
    <source>
        <dbReference type="Proteomes" id="UP000523955"/>
    </source>
</evidence>
<dbReference type="Proteomes" id="UP000523955">
    <property type="component" value="Unassembled WGS sequence"/>
</dbReference>
<dbReference type="Pfam" id="PF14530">
    <property type="entry name" value="DUF4439"/>
    <property type="match status" value="1"/>
</dbReference>
<proteinExistence type="predicted"/>
<evidence type="ECO:0000259" key="1">
    <source>
        <dbReference type="Pfam" id="PF14530"/>
    </source>
</evidence>
<sequence length="138" mass="14141">MTAEAVLQTALAAEHAAVYVYGALGGQTSQAGSPTFYAAIAAAYTEHRARRDLVTRELRDLGATPVAAEPAYALPTGIDTPAGVTRAALALERGCATTYAATVAGTVGPRRRWAIGALTDAAVRELAFGGRPQDLPGS</sequence>